<comment type="caution">
    <text evidence="2">The sequence shown here is derived from an EMBL/GenBank/DDBJ whole genome shotgun (WGS) entry which is preliminary data.</text>
</comment>
<feature type="chain" id="PRO_5045053780" description="DUF4397 domain-containing protein" evidence="1">
    <location>
        <begin position="19"/>
        <end position="194"/>
    </location>
</feature>
<dbReference type="EMBL" id="JAQIOY010000006">
    <property type="protein sequence ID" value="MDA7425944.1"/>
    <property type="molecule type" value="Genomic_DNA"/>
</dbReference>
<dbReference type="PROSITE" id="PS51257">
    <property type="entry name" value="PROKAR_LIPOPROTEIN"/>
    <property type="match status" value="1"/>
</dbReference>
<organism evidence="2 3">
    <name type="scientific">Thalassococcus lentus</name>
    <dbReference type="NCBI Taxonomy" id="1210524"/>
    <lineage>
        <taxon>Bacteria</taxon>
        <taxon>Pseudomonadati</taxon>
        <taxon>Pseudomonadota</taxon>
        <taxon>Alphaproteobacteria</taxon>
        <taxon>Rhodobacterales</taxon>
        <taxon>Roseobacteraceae</taxon>
        <taxon>Thalassococcus</taxon>
    </lineage>
</organism>
<dbReference type="Proteomes" id="UP001210720">
    <property type="component" value="Unassembled WGS sequence"/>
</dbReference>
<evidence type="ECO:0000313" key="2">
    <source>
        <dbReference type="EMBL" id="MDA7425944.1"/>
    </source>
</evidence>
<evidence type="ECO:0000313" key="3">
    <source>
        <dbReference type="Proteomes" id="UP001210720"/>
    </source>
</evidence>
<accession>A0ABT4XVE8</accession>
<sequence length="194" mass="20813">MRPLIGLALLAAPSAAIAACPTANDLSTGIRFEVSGGDAEVFTTFGESSLQSIYFIGDDPVTRVLLARGLYLLEVVDIDESGALDLATRSTYAYAMPPGELPLPKAGSTYSAEYVLTENGQPSSETELYSFGQETGVSFGACEYAAIPIDVRYGNGDIDELMWLPELGLSYLTRSIYDGGDDRYYYLSISIEAP</sequence>
<gene>
    <name evidence="2" type="ORF">PFY00_14515</name>
</gene>
<reference evidence="2 3" key="1">
    <citation type="submission" date="2023-01" db="EMBL/GenBank/DDBJ databases">
        <title>Thalassococcus onchidii sp. nov., isolated from a marine invertebrate from the South China Sea.</title>
        <authorList>
            <person name="Xu S."/>
            <person name="Liu Z."/>
            <person name="Xu Y."/>
        </authorList>
    </citation>
    <scope>NUCLEOTIDE SEQUENCE [LARGE SCALE GENOMIC DNA]</scope>
    <source>
        <strain evidence="2 3">KCTC 32084</strain>
    </source>
</reference>
<feature type="signal peptide" evidence="1">
    <location>
        <begin position="1"/>
        <end position="18"/>
    </location>
</feature>
<protein>
    <recommendedName>
        <fullName evidence="4">DUF4397 domain-containing protein</fullName>
    </recommendedName>
</protein>
<evidence type="ECO:0008006" key="4">
    <source>
        <dbReference type="Google" id="ProtNLM"/>
    </source>
</evidence>
<keyword evidence="3" id="KW-1185">Reference proteome</keyword>
<keyword evidence="1" id="KW-0732">Signal</keyword>
<dbReference type="RefSeq" id="WP_271433301.1">
    <property type="nucleotide sequence ID" value="NZ_JAQIOY010000006.1"/>
</dbReference>
<proteinExistence type="predicted"/>
<name>A0ABT4XVE8_9RHOB</name>
<evidence type="ECO:0000256" key="1">
    <source>
        <dbReference type="SAM" id="SignalP"/>
    </source>
</evidence>